<keyword evidence="3" id="KW-0496">Mitochondrion</keyword>
<dbReference type="Proteomes" id="UP000290189">
    <property type="component" value="Unassembled WGS sequence"/>
</dbReference>
<dbReference type="AlphaFoldDB" id="A0A0G4J7Z8"/>
<sequence>MYPGIAYEAARRAVDIVTQSCPGDTLRFTVKGKRLTSSDVQPAMSKCDTFLDFYRQDASGPVKFGTADVQYGMTKPMWKDLVYPLQDVCDHDVDRIIIVRCFILAPDNSPALVGVGRFTVRQLIEAGKNLRVNMEHPSGNPCAGRLKFSSVSVQRVMGSSTHQVEFSTIVPASSGDYYQLDCPSYEPPVILPGGSSAPIWVDPRPPPQDRFDRPPPPIVAALPPPPTTEYTPPSIPQTPPVPQGDSAAADYLNLIANPPDPPVPTVYTFEDQHGVPPAQFYSTFSTTGRSTTPKKPAPSAPDPSGV</sequence>
<evidence type="ECO:0008006" key="6">
    <source>
        <dbReference type="Google" id="ProtNLM"/>
    </source>
</evidence>
<gene>
    <name evidence="2" type="ORF">PBRA_003340</name>
    <name evidence="3" type="ORF">PLBR_LOCUS6907</name>
</gene>
<dbReference type="Proteomes" id="UP000039324">
    <property type="component" value="Unassembled WGS sequence"/>
</dbReference>
<reference evidence="3 5" key="2">
    <citation type="submission" date="2018-03" db="EMBL/GenBank/DDBJ databases">
        <authorList>
            <person name="Fogelqvist J."/>
        </authorList>
    </citation>
    <scope>NUCLEOTIDE SEQUENCE [LARGE SCALE GENOMIC DNA]</scope>
</reference>
<reference evidence="2 4" key="1">
    <citation type="submission" date="2015-02" db="EMBL/GenBank/DDBJ databases">
        <authorList>
            <person name="Chooi Y.-H."/>
        </authorList>
    </citation>
    <scope>NUCLEOTIDE SEQUENCE [LARGE SCALE GENOMIC DNA]</scope>
    <source>
        <strain evidence="2">E3</strain>
    </source>
</reference>
<dbReference type="EMBL" id="OVEO01000012">
    <property type="protein sequence ID" value="SPQ99692.1"/>
    <property type="molecule type" value="Genomic_DNA"/>
</dbReference>
<proteinExistence type="predicted"/>
<feature type="compositionally biased region" description="Pro residues" evidence="1">
    <location>
        <begin position="295"/>
        <end position="306"/>
    </location>
</feature>
<geneLocation type="mitochondrion" evidence="3"/>
<keyword evidence="4" id="KW-1185">Reference proteome</keyword>
<evidence type="ECO:0000313" key="4">
    <source>
        <dbReference type="Proteomes" id="UP000039324"/>
    </source>
</evidence>
<organism evidence="2 4">
    <name type="scientific">Plasmodiophora brassicae</name>
    <name type="common">Clubroot disease agent</name>
    <dbReference type="NCBI Taxonomy" id="37360"/>
    <lineage>
        <taxon>Eukaryota</taxon>
        <taxon>Sar</taxon>
        <taxon>Rhizaria</taxon>
        <taxon>Endomyxa</taxon>
        <taxon>Phytomyxea</taxon>
        <taxon>Plasmodiophorida</taxon>
        <taxon>Plasmodiophoridae</taxon>
        <taxon>Plasmodiophora</taxon>
    </lineage>
</organism>
<accession>A0A0G4J7Z8</accession>
<evidence type="ECO:0000256" key="1">
    <source>
        <dbReference type="SAM" id="MobiDB-lite"/>
    </source>
</evidence>
<evidence type="ECO:0000313" key="3">
    <source>
        <dbReference type="EMBL" id="SPQ99692.1"/>
    </source>
</evidence>
<feature type="compositionally biased region" description="Polar residues" evidence="1">
    <location>
        <begin position="280"/>
        <end position="289"/>
    </location>
</feature>
<evidence type="ECO:0000313" key="5">
    <source>
        <dbReference type="Proteomes" id="UP000290189"/>
    </source>
</evidence>
<dbReference type="EMBL" id="CDSF01000155">
    <property type="protein sequence ID" value="CEP03733.1"/>
    <property type="molecule type" value="Genomic_DNA"/>
</dbReference>
<name>A0A0G4J7Z8_PLABS</name>
<protein>
    <recommendedName>
        <fullName evidence="6">C2 domain-containing protein</fullName>
    </recommendedName>
</protein>
<evidence type="ECO:0000313" key="2">
    <source>
        <dbReference type="EMBL" id="CEP03733.1"/>
    </source>
</evidence>
<feature type="region of interest" description="Disordered" evidence="1">
    <location>
        <begin position="277"/>
        <end position="306"/>
    </location>
</feature>